<dbReference type="PROSITE" id="PS51257">
    <property type="entry name" value="PROKAR_LIPOPROTEIN"/>
    <property type="match status" value="1"/>
</dbReference>
<dbReference type="EMBL" id="FNXY01000006">
    <property type="protein sequence ID" value="SEJ27645.1"/>
    <property type="molecule type" value="Genomic_DNA"/>
</dbReference>
<keyword evidence="1" id="KW-0812">Transmembrane</keyword>
<dbReference type="RefSeq" id="WP_090337932.1">
    <property type="nucleotide sequence ID" value="NZ_FNXY01000006.1"/>
</dbReference>
<evidence type="ECO:0000256" key="1">
    <source>
        <dbReference type="SAM" id="Phobius"/>
    </source>
</evidence>
<evidence type="ECO:0000313" key="3">
    <source>
        <dbReference type="Proteomes" id="UP000199532"/>
    </source>
</evidence>
<dbReference type="STRING" id="408657.SAMN04487995_3912"/>
<keyword evidence="1" id="KW-1133">Transmembrane helix</keyword>
<evidence type="ECO:0000313" key="2">
    <source>
        <dbReference type="EMBL" id="SEJ27645.1"/>
    </source>
</evidence>
<dbReference type="PANTHER" id="PTHR34219">
    <property type="entry name" value="IRON-REGULATED INNER MEMBRANE PROTEIN-RELATED"/>
    <property type="match status" value="1"/>
</dbReference>
<dbReference type="AlphaFoldDB" id="A0A1H6XSW0"/>
<dbReference type="Proteomes" id="UP000199532">
    <property type="component" value="Unassembled WGS sequence"/>
</dbReference>
<keyword evidence="3" id="KW-1185">Reference proteome</keyword>
<sequence length="386" mass="43405">MTILKKINAWLHLWLGLASGIIVFIVALTGCILVFEQEFKSLTQPWLHAERPENAPYLLPSVIKEKVAPAFPGKEISGIWYYGHGKTAKLSMNSDSAIYVNPYNASIVGIVNEEDFFHFILDGHTALWVEAKRGELNIGAEIVEYATLIFFVLLISGLVLWWPKKWNKSNRDKSFKIKWSAKFKRINYDLHNVLGFYSLIVALVITITGLTMGFAWISKSIYWLTSGGNSPAPYINASSDTTKIVPDIGMRNVDIAFQRGITQIGTLNKDAIIVSFPNKPSEPIELCTDMYNGSWRYVNLDQYTLAELPSTQVHIDKLNLADWIRRANYAIHVGAIGGITTKILYFIASLICATLPLTGAYVWWGRSKWGKPKKEKKAKISLQTQG</sequence>
<gene>
    <name evidence="2" type="ORF">SAMN04487995_3912</name>
</gene>
<feature type="transmembrane region" description="Helical" evidence="1">
    <location>
        <begin position="142"/>
        <end position="163"/>
    </location>
</feature>
<organism evidence="2 3">
    <name type="scientific">Dyadobacter koreensis</name>
    <dbReference type="NCBI Taxonomy" id="408657"/>
    <lineage>
        <taxon>Bacteria</taxon>
        <taxon>Pseudomonadati</taxon>
        <taxon>Bacteroidota</taxon>
        <taxon>Cytophagia</taxon>
        <taxon>Cytophagales</taxon>
        <taxon>Spirosomataceae</taxon>
        <taxon>Dyadobacter</taxon>
    </lineage>
</organism>
<protein>
    <submittedName>
        <fullName evidence="2">Uncharacterized iron-regulated membrane protein</fullName>
    </submittedName>
</protein>
<dbReference type="OrthoDB" id="111691at2"/>
<name>A0A1H6XSW0_9BACT</name>
<proteinExistence type="predicted"/>
<feature type="transmembrane region" description="Helical" evidence="1">
    <location>
        <begin position="12"/>
        <end position="35"/>
    </location>
</feature>
<dbReference type="PANTHER" id="PTHR34219:SF3">
    <property type="entry name" value="BLL7967 PROTEIN"/>
    <property type="match status" value="1"/>
</dbReference>
<keyword evidence="1" id="KW-0472">Membrane</keyword>
<feature type="transmembrane region" description="Helical" evidence="1">
    <location>
        <begin position="343"/>
        <end position="364"/>
    </location>
</feature>
<dbReference type="Pfam" id="PF03929">
    <property type="entry name" value="PepSY_TM"/>
    <property type="match status" value="1"/>
</dbReference>
<reference evidence="2 3" key="1">
    <citation type="submission" date="2016-10" db="EMBL/GenBank/DDBJ databases">
        <authorList>
            <person name="de Groot N.N."/>
        </authorList>
    </citation>
    <scope>NUCLEOTIDE SEQUENCE [LARGE SCALE GENOMIC DNA]</scope>
    <source>
        <strain evidence="2 3">DSM 19938</strain>
    </source>
</reference>
<dbReference type="InterPro" id="IPR005625">
    <property type="entry name" value="PepSY-ass_TM"/>
</dbReference>
<accession>A0A1H6XSW0</accession>
<feature type="transmembrane region" description="Helical" evidence="1">
    <location>
        <begin position="194"/>
        <end position="217"/>
    </location>
</feature>